<dbReference type="AlphaFoldDB" id="U6KL01"/>
<keyword evidence="8" id="KW-1185">Reference proteome</keyword>
<dbReference type="OMA" id="HETINTC"/>
<evidence type="ECO:0000313" key="7">
    <source>
        <dbReference type="EMBL" id="CDJ37486.1"/>
    </source>
</evidence>
<protein>
    <recommendedName>
        <fullName evidence="4">Kinesin-like protein</fullName>
    </recommendedName>
</protein>
<dbReference type="PROSITE" id="PS50067">
    <property type="entry name" value="KINESIN_MOTOR_2"/>
    <property type="match status" value="1"/>
</dbReference>
<dbReference type="SUPFAM" id="SSF52540">
    <property type="entry name" value="P-loop containing nucleoside triphosphate hydrolases"/>
    <property type="match status" value="1"/>
</dbReference>
<name>U6KL01_EIMTE</name>
<evidence type="ECO:0000313" key="8">
    <source>
        <dbReference type="Proteomes" id="UP000030747"/>
    </source>
</evidence>
<dbReference type="Proteomes" id="UP000030747">
    <property type="component" value="Unassembled WGS sequence"/>
</dbReference>
<dbReference type="InterPro" id="IPR027640">
    <property type="entry name" value="Kinesin-like_fam"/>
</dbReference>
<dbReference type="EMBL" id="HG673763">
    <property type="protein sequence ID" value="CDJ37486.1"/>
    <property type="molecule type" value="Genomic_DNA"/>
</dbReference>
<reference evidence="7" key="2">
    <citation type="submission" date="2013-10" db="EMBL/GenBank/DDBJ databases">
        <authorList>
            <person name="Aslett M."/>
        </authorList>
    </citation>
    <scope>NUCLEOTIDE SEQUENCE [LARGE SCALE GENOMIC DNA]</scope>
    <source>
        <strain evidence="7">Houghton</strain>
    </source>
</reference>
<accession>U6KL01</accession>
<dbReference type="InterPro" id="IPR027417">
    <property type="entry name" value="P-loop_NTPase"/>
</dbReference>
<dbReference type="SMART" id="SM00129">
    <property type="entry name" value="KISc"/>
    <property type="match status" value="1"/>
</dbReference>
<keyword evidence="2 3" id="KW-0067">ATP-binding</keyword>
<feature type="region of interest" description="Disordered" evidence="5">
    <location>
        <begin position="323"/>
        <end position="343"/>
    </location>
</feature>
<reference evidence="7" key="1">
    <citation type="submission" date="2013-10" db="EMBL/GenBank/DDBJ databases">
        <title>Genomic analysis of the causative agents of coccidiosis in chickens.</title>
        <authorList>
            <person name="Reid A.J."/>
            <person name="Blake D."/>
            <person name="Billington K."/>
            <person name="Browne H."/>
            <person name="Dunn M."/>
            <person name="Hung S."/>
            <person name="Kawahara F."/>
            <person name="Miranda-Saavedra D."/>
            <person name="Mourier T."/>
            <person name="Nagra H."/>
            <person name="Otto T.D."/>
            <person name="Rawlings N."/>
            <person name="Sanchez A."/>
            <person name="Sanders M."/>
            <person name="Subramaniam C."/>
            <person name="Tay Y."/>
            <person name="Dear P."/>
            <person name="Doerig C."/>
            <person name="Gruber A."/>
            <person name="Parkinson J."/>
            <person name="Shirley M."/>
            <person name="Wan K.L."/>
            <person name="Berriman M."/>
            <person name="Tomley F."/>
            <person name="Pain A."/>
        </authorList>
    </citation>
    <scope>NUCLEOTIDE SEQUENCE [LARGE SCALE GENOMIC DNA]</scope>
    <source>
        <strain evidence="7">Houghton</strain>
    </source>
</reference>
<keyword evidence="1 3" id="KW-0547">Nucleotide-binding</keyword>
<evidence type="ECO:0000256" key="3">
    <source>
        <dbReference type="PROSITE-ProRule" id="PRU00283"/>
    </source>
</evidence>
<dbReference type="PANTHER" id="PTHR47968:SF67">
    <property type="entry name" value="KINESIN MOTOR DOMAIN-CONTAINING PROTEIN"/>
    <property type="match status" value="1"/>
</dbReference>
<dbReference type="GO" id="GO:0007018">
    <property type="term" value="P:microtubule-based movement"/>
    <property type="evidence" value="ECO:0007669"/>
    <property type="project" value="InterPro"/>
</dbReference>
<organism evidence="7 8">
    <name type="scientific">Eimeria tenella</name>
    <name type="common">Coccidian parasite</name>
    <dbReference type="NCBI Taxonomy" id="5802"/>
    <lineage>
        <taxon>Eukaryota</taxon>
        <taxon>Sar</taxon>
        <taxon>Alveolata</taxon>
        <taxon>Apicomplexa</taxon>
        <taxon>Conoidasida</taxon>
        <taxon>Coccidia</taxon>
        <taxon>Eucoccidiorida</taxon>
        <taxon>Eimeriorina</taxon>
        <taxon>Eimeriidae</taxon>
        <taxon>Eimeria</taxon>
    </lineage>
</organism>
<dbReference type="PROSITE" id="PS00411">
    <property type="entry name" value="KINESIN_MOTOR_1"/>
    <property type="match status" value="1"/>
</dbReference>
<sequence>MAENPESSLRGRSGIEVYLRLRPGPREAAAFRVGPEGKCIRTKVPIGGVGGGFRERSFRFDGILGPQSSQEDVFKAVAEPLVEAALQGVNGTVFAYGPSGSGKTFTMSGSSSSFELRGIIPRALSRAFELAAARCCSADFWIGVSYLEIYQERGFDLLVSKKETSAAQSRRVEAAADARGQLLLRGLSVHPVASEEEALQLLFLGDANRTVSETFRNETSTRSHCIFTLWIASRARGSSSSRKAKLHLVDLAGSERNKTSFKNSFSNASRNSPQSCPENSASCQKTLPNNSKNTLFQETCSINLSLHYLEQVILALQQQQQTPATTSSSSSSSSSGSRHIPYRNSLMTSVLKDSLGGNCRTRMIATATLEANCIHETINTCRFAQVVAQVQNSAEVNEEEDPALLLQRLQRENQQLQQQLLHLRQQQQQHGLHGQPQLQQQHGDAAAAEQLQQQTELTELEKQWCAAEVETFLAAAAAAEQQEETLVAAKDLRLAAYCFNLLRDKYKQALAAANTNNSNNSSSSSSSSSKQQQQQQQQQRHVQAAAREVAALLQQQQLQQQQNSSSSTAAAEGQQQQHRHIIITSSSNTQDAAQKQQQQHHHHNNSSSTTTTAAAAAAQQQQHHNNSSSAITTAAAPKQQQQHHNTNRSTITAAEPQQQQHHKSSSTTTTAAAAAPLQQQQQHHNTNSSSTTTPTAATSHQQHPNNNSSSTTTAAAP</sequence>
<dbReference type="GeneID" id="25255258"/>
<dbReference type="Gene3D" id="3.40.850.10">
    <property type="entry name" value="Kinesin motor domain"/>
    <property type="match status" value="1"/>
</dbReference>
<evidence type="ECO:0000256" key="2">
    <source>
        <dbReference type="ARBA" id="ARBA00022840"/>
    </source>
</evidence>
<dbReference type="OrthoDB" id="3176171at2759"/>
<keyword evidence="4" id="KW-0493">Microtubule</keyword>
<feature type="domain" description="Kinesin motor" evidence="6">
    <location>
        <begin position="14"/>
        <end position="390"/>
    </location>
</feature>
<feature type="region of interest" description="Disordered" evidence="5">
    <location>
        <begin position="586"/>
        <end position="717"/>
    </location>
</feature>
<dbReference type="RefSeq" id="XP_013228324.1">
    <property type="nucleotide sequence ID" value="XM_013372870.1"/>
</dbReference>
<dbReference type="VEuPathDB" id="ToxoDB:ETH2_0204000"/>
<dbReference type="PANTHER" id="PTHR47968">
    <property type="entry name" value="CENTROMERE PROTEIN E"/>
    <property type="match status" value="1"/>
</dbReference>
<keyword evidence="3 4" id="KW-0505">Motor protein</keyword>
<dbReference type="GO" id="GO:0008017">
    <property type="term" value="F:microtubule binding"/>
    <property type="evidence" value="ECO:0007669"/>
    <property type="project" value="InterPro"/>
</dbReference>
<evidence type="ECO:0000256" key="1">
    <source>
        <dbReference type="ARBA" id="ARBA00022741"/>
    </source>
</evidence>
<feature type="binding site" evidence="3">
    <location>
        <begin position="97"/>
        <end position="104"/>
    </location>
    <ligand>
        <name>ATP</name>
        <dbReference type="ChEBI" id="CHEBI:30616"/>
    </ligand>
</feature>
<dbReference type="GO" id="GO:0005524">
    <property type="term" value="F:ATP binding"/>
    <property type="evidence" value="ECO:0007669"/>
    <property type="project" value="UniProtKB-UniRule"/>
</dbReference>
<feature type="region of interest" description="Disordered" evidence="5">
    <location>
        <begin position="260"/>
        <end position="284"/>
    </location>
</feature>
<feature type="compositionally biased region" description="Low complexity" evidence="5">
    <location>
        <begin position="323"/>
        <end position="337"/>
    </location>
</feature>
<feature type="compositionally biased region" description="Low complexity" evidence="5">
    <location>
        <begin position="605"/>
        <end position="636"/>
    </location>
</feature>
<dbReference type="Pfam" id="PF00225">
    <property type="entry name" value="Kinesin"/>
    <property type="match status" value="2"/>
</dbReference>
<comment type="similarity">
    <text evidence="3 4">Belongs to the TRAFAC class myosin-kinesin ATPase superfamily. Kinesin family.</text>
</comment>
<feature type="compositionally biased region" description="Polar residues" evidence="5">
    <location>
        <begin position="638"/>
        <end position="656"/>
    </location>
</feature>
<dbReference type="InterPro" id="IPR036961">
    <property type="entry name" value="Kinesin_motor_dom_sf"/>
</dbReference>
<evidence type="ECO:0000256" key="4">
    <source>
        <dbReference type="RuleBase" id="RU000394"/>
    </source>
</evidence>
<dbReference type="InterPro" id="IPR019821">
    <property type="entry name" value="Kinesin_motor_CS"/>
</dbReference>
<feature type="compositionally biased region" description="Low complexity" evidence="5">
    <location>
        <begin position="587"/>
        <end position="597"/>
    </location>
</feature>
<dbReference type="GO" id="GO:0003777">
    <property type="term" value="F:microtubule motor activity"/>
    <property type="evidence" value="ECO:0007669"/>
    <property type="project" value="InterPro"/>
</dbReference>
<gene>
    <name evidence="7" type="ORF">ETH_00030910</name>
</gene>
<feature type="region of interest" description="Disordered" evidence="5">
    <location>
        <begin position="514"/>
        <end position="546"/>
    </location>
</feature>
<dbReference type="VEuPathDB" id="ToxoDB:ETH_00030910"/>
<dbReference type="PRINTS" id="PR00380">
    <property type="entry name" value="KINESINHEAVY"/>
</dbReference>
<evidence type="ECO:0000256" key="5">
    <source>
        <dbReference type="SAM" id="MobiDB-lite"/>
    </source>
</evidence>
<evidence type="ECO:0000259" key="6">
    <source>
        <dbReference type="PROSITE" id="PS50067"/>
    </source>
</evidence>
<dbReference type="GO" id="GO:0005874">
    <property type="term" value="C:microtubule"/>
    <property type="evidence" value="ECO:0007669"/>
    <property type="project" value="UniProtKB-KW"/>
</dbReference>
<dbReference type="InterPro" id="IPR001752">
    <property type="entry name" value="Kinesin_motor_dom"/>
</dbReference>
<proteinExistence type="inferred from homology"/>
<feature type="compositionally biased region" description="Low complexity" evidence="5">
    <location>
        <begin position="665"/>
        <end position="717"/>
    </location>
</feature>
<feature type="region of interest" description="Disordered" evidence="5">
    <location>
        <begin position="425"/>
        <end position="448"/>
    </location>
</feature>